<gene>
    <name evidence="3" type="ORF">ACFOOT_10895</name>
</gene>
<dbReference type="InterPro" id="IPR036249">
    <property type="entry name" value="Thioredoxin-like_sf"/>
</dbReference>
<reference evidence="4" key="1">
    <citation type="journal article" date="2019" name="Int. J. Syst. Evol. Microbiol.">
        <title>The Global Catalogue of Microorganisms (GCM) 10K type strain sequencing project: providing services to taxonomists for standard genome sequencing and annotation.</title>
        <authorList>
            <consortium name="The Broad Institute Genomics Platform"/>
            <consortium name="The Broad Institute Genome Sequencing Center for Infectious Disease"/>
            <person name="Wu L."/>
            <person name="Ma J."/>
        </authorList>
    </citation>
    <scope>NUCLEOTIDE SEQUENCE [LARGE SCALE GENOMIC DNA]</scope>
    <source>
        <strain evidence="4">KCTC 42224</strain>
    </source>
</reference>
<dbReference type="SUPFAM" id="SSF52833">
    <property type="entry name" value="Thioredoxin-like"/>
    <property type="match status" value="1"/>
</dbReference>
<evidence type="ECO:0000313" key="3">
    <source>
        <dbReference type="EMBL" id="MFC3671931.1"/>
    </source>
</evidence>
<dbReference type="PANTHER" id="PTHR30041:SF8">
    <property type="entry name" value="PROTEIN YFFB"/>
    <property type="match status" value="1"/>
</dbReference>
<dbReference type="EMBL" id="JBHRYE010000017">
    <property type="protein sequence ID" value="MFC3671931.1"/>
    <property type="molecule type" value="Genomic_DNA"/>
</dbReference>
<dbReference type="InterPro" id="IPR006660">
    <property type="entry name" value="Arsenate_reductase-like"/>
</dbReference>
<protein>
    <submittedName>
        <fullName evidence="3">Arsenate reductase</fullName>
    </submittedName>
</protein>
<dbReference type="NCBIfam" id="TIGR01617">
    <property type="entry name" value="arsC_related"/>
    <property type="match status" value="1"/>
</dbReference>
<evidence type="ECO:0000256" key="1">
    <source>
        <dbReference type="ARBA" id="ARBA00007198"/>
    </source>
</evidence>
<accession>A0ABV7V525</accession>
<comment type="caution">
    <text evidence="3">The sequence shown here is derived from an EMBL/GenBank/DDBJ whole genome shotgun (WGS) entry which is preliminary data.</text>
</comment>
<dbReference type="Pfam" id="PF03960">
    <property type="entry name" value="ArsC"/>
    <property type="match status" value="1"/>
</dbReference>
<comment type="similarity">
    <text evidence="1 2">Belongs to the ArsC family.</text>
</comment>
<dbReference type="PROSITE" id="PS51353">
    <property type="entry name" value="ARSC"/>
    <property type="match status" value="1"/>
</dbReference>
<organism evidence="3 4">
    <name type="scientific">Novosphingobium pokkalii</name>
    <dbReference type="NCBI Taxonomy" id="1770194"/>
    <lineage>
        <taxon>Bacteria</taxon>
        <taxon>Pseudomonadati</taxon>
        <taxon>Pseudomonadota</taxon>
        <taxon>Alphaproteobacteria</taxon>
        <taxon>Sphingomonadales</taxon>
        <taxon>Sphingomonadaceae</taxon>
        <taxon>Novosphingobium</taxon>
    </lineage>
</organism>
<name>A0ABV7V525_9SPHN</name>
<proteinExistence type="inferred from homology"/>
<evidence type="ECO:0000313" key="4">
    <source>
        <dbReference type="Proteomes" id="UP001595683"/>
    </source>
</evidence>
<dbReference type="Proteomes" id="UP001595683">
    <property type="component" value="Unassembled WGS sequence"/>
</dbReference>
<dbReference type="CDD" id="cd03035">
    <property type="entry name" value="ArsC_Yffb"/>
    <property type="match status" value="1"/>
</dbReference>
<dbReference type="Gene3D" id="3.40.30.10">
    <property type="entry name" value="Glutaredoxin"/>
    <property type="match status" value="1"/>
</dbReference>
<sequence length="117" mass="12755">MTLTLYGIPNCDTVKKARTWLDGQGLAYTFHDYKKQGADADQVAGWVAQAGLERVLNKAGTTFRKLPEADKADLTTEKAVTLMVAQPSLIKRPIVEHPGGLLVGFKQAEWETALTPA</sequence>
<dbReference type="RefSeq" id="WP_191323860.1">
    <property type="nucleotide sequence ID" value="NZ_BMZP01000006.1"/>
</dbReference>
<keyword evidence="4" id="KW-1185">Reference proteome</keyword>
<dbReference type="PANTHER" id="PTHR30041">
    <property type="entry name" value="ARSENATE REDUCTASE"/>
    <property type="match status" value="1"/>
</dbReference>
<evidence type="ECO:0000256" key="2">
    <source>
        <dbReference type="PROSITE-ProRule" id="PRU01282"/>
    </source>
</evidence>
<dbReference type="InterPro" id="IPR006504">
    <property type="entry name" value="Tscrpt_reg_Spx/MgsR"/>
</dbReference>